<organism evidence="2 3">
    <name type="scientific">Lactobacillus johnsonii</name>
    <dbReference type="NCBI Taxonomy" id="33959"/>
    <lineage>
        <taxon>Bacteria</taxon>
        <taxon>Bacillati</taxon>
        <taxon>Bacillota</taxon>
        <taxon>Bacilli</taxon>
        <taxon>Lactobacillales</taxon>
        <taxon>Lactobacillaceae</taxon>
        <taxon>Lactobacillus</taxon>
    </lineage>
</organism>
<accession>A0AAX0PUT7</accession>
<reference evidence="2 3" key="1">
    <citation type="submission" date="2017-05" db="EMBL/GenBank/DDBJ databases">
        <title>Lactobacillus johnsonii from commercial turkeys.</title>
        <authorList>
            <person name="Johnson T.J."/>
            <person name="Youmans B."/>
        </authorList>
    </citation>
    <scope>NUCLEOTIDE SEQUENCE [LARGE SCALE GENOMIC DNA]</scope>
    <source>
        <strain evidence="2 3">UMNLJ54</strain>
    </source>
</reference>
<protein>
    <recommendedName>
        <fullName evidence="1">Siphovirus-type tail component RIFT-related domain-containing protein</fullName>
    </recommendedName>
</protein>
<dbReference type="EMBL" id="NIBB01000031">
    <property type="protein sequence ID" value="PAB52558.1"/>
    <property type="molecule type" value="Genomic_DNA"/>
</dbReference>
<dbReference type="InterPro" id="IPR008841">
    <property type="entry name" value="Siphovirus-type_tail_N"/>
</dbReference>
<dbReference type="Gene3D" id="2.60.120.860">
    <property type="match status" value="1"/>
</dbReference>
<dbReference type="AlphaFoldDB" id="A0AAX0PUT7"/>
<name>A0AAX0PUT7_LACJH</name>
<dbReference type="Pfam" id="PF05709">
    <property type="entry name" value="Sipho_tail"/>
    <property type="match status" value="1"/>
</dbReference>
<evidence type="ECO:0000313" key="3">
    <source>
        <dbReference type="Proteomes" id="UP000216448"/>
    </source>
</evidence>
<dbReference type="Gene3D" id="2.40.30.200">
    <property type="match status" value="1"/>
</dbReference>
<evidence type="ECO:0000259" key="1">
    <source>
        <dbReference type="Pfam" id="PF05709"/>
    </source>
</evidence>
<dbReference type="Proteomes" id="UP000216448">
    <property type="component" value="Unassembled WGS sequence"/>
</dbReference>
<dbReference type="RefSeq" id="WP_095154470.1">
    <property type="nucleotide sequence ID" value="NZ_NIBB01000031.1"/>
</dbReference>
<dbReference type="NCBIfam" id="TIGR01633">
    <property type="entry name" value="phi3626_gp14_N"/>
    <property type="match status" value="1"/>
</dbReference>
<dbReference type="InterPro" id="IPR006520">
    <property type="entry name" value="Dit_BPSPP_N"/>
</dbReference>
<evidence type="ECO:0000313" key="2">
    <source>
        <dbReference type="EMBL" id="PAB52558.1"/>
    </source>
</evidence>
<sequence>MYKFRDLELARSPTTEIRSADALNYDGHWLDDEIAEFKTLTVSGRDDFSRSINMAELSSDGAQYLSSRFTDKKLEVKFFLNCESGGQYESAVSKIKRILYPPEKKIKFNDEQNYYYIGTVDSFVLDNPLYSTTGKISFTVSNPYKLSEIKKIEGTGTTITIHDNELQYPNLPSTLKFIPTAGGANISINNGKQHKSISAKVAYSSGNEIIFDFKKLEFYINKVSHLMDIDLSSNIGDFYIADGDTITTNITGKYELDYEVKRL</sequence>
<feature type="domain" description="Siphovirus-type tail component RIFT-related" evidence="1">
    <location>
        <begin position="58"/>
        <end position="139"/>
    </location>
</feature>
<proteinExistence type="predicted"/>
<comment type="caution">
    <text evidence="2">The sequence shown here is derived from an EMBL/GenBank/DDBJ whole genome shotgun (WGS) entry which is preliminary data.</text>
</comment>
<gene>
    <name evidence="2" type="ORF">A3P64_05645</name>
</gene>